<sequence>MKLRLIITSAAFQVALDELKRAMMCDSFLYFILLKTSVEHNILIFTEMGYVLSQQEESSYELSISHCSEVPNFYQRSYPMVGREHFPTEADPDEKIALYYSGNATQKEDCLSRLPVIALISFIYDEMHFNPLTDLSLWGEEIITAHSALENSLVSTNVKDDCLFMEYKYLWIANICSSLQLDSVIVDQGPTGCVSIQRALSKQDHYQELMTSHNNKTKNACNGLLYHPAMVLNIRYCRTADKPLLQLSHGRPPDLPCCLLSLMKPRPSITPEAYLQKLPQVLINTEAEAYHAKWNIKKKDVDHASNSHPTIPLYKVGDAVYFYSNRGYGCENTLVMLWQGPIKENQKMDPENYTKNPNTGHLITRVNT</sequence>
<organism evidence="1 2">
    <name type="scientific">Entomophthora muscae</name>
    <dbReference type="NCBI Taxonomy" id="34485"/>
    <lineage>
        <taxon>Eukaryota</taxon>
        <taxon>Fungi</taxon>
        <taxon>Fungi incertae sedis</taxon>
        <taxon>Zoopagomycota</taxon>
        <taxon>Entomophthoromycotina</taxon>
        <taxon>Entomophthoromycetes</taxon>
        <taxon>Entomophthorales</taxon>
        <taxon>Entomophthoraceae</taxon>
        <taxon>Entomophthora</taxon>
    </lineage>
</organism>
<dbReference type="EMBL" id="QTSX02004273">
    <property type="protein sequence ID" value="KAJ9066898.1"/>
    <property type="molecule type" value="Genomic_DNA"/>
</dbReference>
<reference evidence="1" key="1">
    <citation type="submission" date="2022-04" db="EMBL/GenBank/DDBJ databases">
        <title>Genome of the entomopathogenic fungus Entomophthora muscae.</title>
        <authorList>
            <person name="Elya C."/>
            <person name="Lovett B.R."/>
            <person name="Lee E."/>
            <person name="Macias A.M."/>
            <person name="Hajek A.E."/>
            <person name="De Bivort B.L."/>
            <person name="Kasson M.T."/>
            <person name="De Fine Licht H.H."/>
            <person name="Stajich J.E."/>
        </authorList>
    </citation>
    <scope>NUCLEOTIDE SEQUENCE</scope>
    <source>
        <strain evidence="1">Berkeley</strain>
    </source>
</reference>
<dbReference type="Proteomes" id="UP001165960">
    <property type="component" value="Unassembled WGS sequence"/>
</dbReference>
<evidence type="ECO:0000313" key="1">
    <source>
        <dbReference type="EMBL" id="KAJ9066898.1"/>
    </source>
</evidence>
<protein>
    <submittedName>
        <fullName evidence="1">Uncharacterized protein</fullName>
    </submittedName>
</protein>
<name>A0ACC2SXA9_9FUNG</name>
<evidence type="ECO:0000313" key="2">
    <source>
        <dbReference type="Proteomes" id="UP001165960"/>
    </source>
</evidence>
<accession>A0ACC2SXA9</accession>
<comment type="caution">
    <text evidence="1">The sequence shown here is derived from an EMBL/GenBank/DDBJ whole genome shotgun (WGS) entry which is preliminary data.</text>
</comment>
<proteinExistence type="predicted"/>
<gene>
    <name evidence="1" type="ORF">DSO57_1004980</name>
</gene>
<keyword evidence="2" id="KW-1185">Reference proteome</keyword>